<gene>
    <name evidence="1" type="ORF">GCM10023213_14150</name>
</gene>
<reference evidence="2" key="1">
    <citation type="journal article" date="2019" name="Int. J. Syst. Evol. Microbiol.">
        <title>The Global Catalogue of Microorganisms (GCM) 10K type strain sequencing project: providing services to taxonomists for standard genome sequencing and annotation.</title>
        <authorList>
            <consortium name="The Broad Institute Genomics Platform"/>
            <consortium name="The Broad Institute Genome Sequencing Center for Infectious Disease"/>
            <person name="Wu L."/>
            <person name="Ma J."/>
        </authorList>
    </citation>
    <scope>NUCLEOTIDE SEQUENCE [LARGE SCALE GENOMIC DNA]</scope>
    <source>
        <strain evidence="2">JCM 18053</strain>
    </source>
</reference>
<proteinExistence type="predicted"/>
<comment type="caution">
    <text evidence="1">The sequence shown here is derived from an EMBL/GenBank/DDBJ whole genome shotgun (WGS) entry which is preliminary data.</text>
</comment>
<sequence>MPKPPFISTALGKELRPIIRETMQAAPKRKWTLKALHSFLVTNGYPDLPATDVNAALLWNQSQGYVHFTYNHESEADEWHLTTRGLEA</sequence>
<evidence type="ECO:0000313" key="1">
    <source>
        <dbReference type="EMBL" id="GAA5137453.1"/>
    </source>
</evidence>
<dbReference type="RefSeq" id="WP_345735676.1">
    <property type="nucleotide sequence ID" value="NZ_BAABIA010000003.1"/>
</dbReference>
<organism evidence="1 2">
    <name type="scientific">Prosthecobacter algae</name>
    <dbReference type="NCBI Taxonomy" id="1144682"/>
    <lineage>
        <taxon>Bacteria</taxon>
        <taxon>Pseudomonadati</taxon>
        <taxon>Verrucomicrobiota</taxon>
        <taxon>Verrucomicrobiia</taxon>
        <taxon>Verrucomicrobiales</taxon>
        <taxon>Verrucomicrobiaceae</taxon>
        <taxon>Prosthecobacter</taxon>
    </lineage>
</organism>
<dbReference type="EMBL" id="BAABIA010000003">
    <property type="protein sequence ID" value="GAA5137453.1"/>
    <property type="molecule type" value="Genomic_DNA"/>
</dbReference>
<dbReference type="Proteomes" id="UP001499852">
    <property type="component" value="Unassembled WGS sequence"/>
</dbReference>
<evidence type="ECO:0000313" key="2">
    <source>
        <dbReference type="Proteomes" id="UP001499852"/>
    </source>
</evidence>
<name>A0ABP9NZ75_9BACT</name>
<protein>
    <submittedName>
        <fullName evidence="1">Uncharacterized protein</fullName>
    </submittedName>
</protein>
<keyword evidence="2" id="KW-1185">Reference proteome</keyword>
<accession>A0ABP9NZ75</accession>